<proteinExistence type="predicted"/>
<sequence>MQTNTLTKEQRLVISFATLSASRIQEKLSLIGISTNQLTFCFYAVRPRSLVFTYLLVCLSD</sequence>
<evidence type="ECO:0000313" key="1">
    <source>
        <dbReference type="EMBL" id="ALY06909.1"/>
    </source>
</evidence>
<dbReference type="EMBL" id="KU052488">
    <property type="protein sequence ID" value="ALY06909.1"/>
    <property type="molecule type" value="Genomic_DNA"/>
</dbReference>
<gene>
    <name evidence="1" type="ORF">SAC12_088</name>
</gene>
<evidence type="ECO:0000313" key="2">
    <source>
        <dbReference type="Proteomes" id="UP000223158"/>
    </source>
</evidence>
<reference evidence="1 2" key="1">
    <citation type="submission" date="2015-11" db="EMBL/GenBank/DDBJ databases">
        <title>Lactobacillus brevis bacteriophage SA-C12: a mosaic Myoviridae member.</title>
        <authorList>
            <person name="Mahony J."/>
        </authorList>
    </citation>
    <scope>NUCLEOTIDE SEQUENCE [LARGE SCALE GENOMIC DNA]</scope>
</reference>
<protein>
    <submittedName>
        <fullName evidence="1">Uncharacterized protein</fullName>
    </submittedName>
</protein>
<accession>A0A1I9KKH9</accession>
<keyword evidence="2" id="KW-1185">Reference proteome</keyword>
<name>A0A1I9KKH9_9CAUD</name>
<dbReference type="Proteomes" id="UP000223158">
    <property type="component" value="Segment"/>
</dbReference>
<organism evidence="1 2">
    <name type="scientific">Lactobacillus phage SA-C12</name>
    <dbReference type="NCBI Taxonomy" id="1755697"/>
    <lineage>
        <taxon>Viruses</taxon>
        <taxon>Duplodnaviria</taxon>
        <taxon>Heunggongvirae</taxon>
        <taxon>Uroviricota</taxon>
        <taxon>Caudoviricetes</taxon>
        <taxon>Tybeckvirinae</taxon>
        <taxon>Lenusvirus</taxon>
        <taxon>Lenusvirus SAC12</taxon>
    </lineage>
</organism>